<evidence type="ECO:0000256" key="4">
    <source>
        <dbReference type="ARBA" id="ARBA00023315"/>
    </source>
</evidence>
<dbReference type="FunFam" id="3.30.70.3550:FF:000001">
    <property type="entry name" value="Leucyl/phenylalanyl-tRNA--protein transferase"/>
    <property type="match status" value="1"/>
</dbReference>
<dbReference type="Pfam" id="PF03588">
    <property type="entry name" value="Leu_Phe_trans"/>
    <property type="match status" value="1"/>
</dbReference>
<evidence type="ECO:0000256" key="12">
    <source>
        <dbReference type="ARBA" id="ARBA00077136"/>
    </source>
</evidence>
<evidence type="ECO:0000256" key="9">
    <source>
        <dbReference type="ARBA" id="ARBA00061535"/>
    </source>
</evidence>
<dbReference type="HAMAP" id="MF_00688">
    <property type="entry name" value="Leu_Phe_trans"/>
    <property type="match status" value="1"/>
</dbReference>
<dbReference type="Gene3D" id="3.30.70.3550">
    <property type="entry name" value="Leucyl/phenylalanyl-tRNA-protein transferase, N-terminal domain"/>
    <property type="match status" value="1"/>
</dbReference>
<evidence type="ECO:0000313" key="17">
    <source>
        <dbReference type="Proteomes" id="UP000228859"/>
    </source>
</evidence>
<comment type="similarity">
    <text evidence="9 15">Belongs to the L/F-transferase family.</text>
</comment>
<evidence type="ECO:0000256" key="8">
    <source>
        <dbReference type="ARBA" id="ARBA00054043"/>
    </source>
</evidence>
<evidence type="ECO:0000256" key="7">
    <source>
        <dbReference type="ARBA" id="ARBA00051538"/>
    </source>
</evidence>
<gene>
    <name evidence="15" type="primary">aat</name>
    <name evidence="16" type="ORF">CFH83_11205</name>
</gene>
<dbReference type="Proteomes" id="UP000228859">
    <property type="component" value="Unassembled WGS sequence"/>
</dbReference>
<evidence type="ECO:0000256" key="11">
    <source>
        <dbReference type="ARBA" id="ARBA00074372"/>
    </source>
</evidence>
<comment type="catalytic activity">
    <reaction evidence="6 15">
        <text>N-terminal L-arginyl-[protein] + L-leucyl-tRNA(Leu) = N-terminal L-leucyl-L-arginyl-[protein] + tRNA(Leu) + H(+)</text>
        <dbReference type="Rhea" id="RHEA:50416"/>
        <dbReference type="Rhea" id="RHEA-COMP:9613"/>
        <dbReference type="Rhea" id="RHEA-COMP:9622"/>
        <dbReference type="Rhea" id="RHEA-COMP:12672"/>
        <dbReference type="Rhea" id="RHEA-COMP:12673"/>
        <dbReference type="ChEBI" id="CHEBI:15378"/>
        <dbReference type="ChEBI" id="CHEBI:64719"/>
        <dbReference type="ChEBI" id="CHEBI:78442"/>
        <dbReference type="ChEBI" id="CHEBI:78494"/>
        <dbReference type="ChEBI" id="CHEBI:133044"/>
        <dbReference type="EC" id="2.3.2.6"/>
    </reaction>
</comment>
<evidence type="ECO:0000313" key="16">
    <source>
        <dbReference type="EMBL" id="DAB37422.1"/>
    </source>
</evidence>
<dbReference type="InterPro" id="IPR004616">
    <property type="entry name" value="Leu/Phe-tRNA_Trfase"/>
</dbReference>
<dbReference type="EMBL" id="DLUI01000162">
    <property type="protein sequence ID" value="DAB37422.1"/>
    <property type="molecule type" value="Genomic_DNA"/>
</dbReference>
<dbReference type="AlphaFoldDB" id="A0A2D3W7U4"/>
<dbReference type="InterPro" id="IPR042203">
    <property type="entry name" value="Leu/Phe-tRNA_Trfase_C"/>
</dbReference>
<comment type="function">
    <text evidence="8 15">Functions in the N-end rule pathway of protein degradation where it conjugates Leu, Phe and, less efficiently, Met from aminoacyl-tRNAs to the N-termini of proteins containing an N-terminal arginine or lysine.</text>
</comment>
<evidence type="ECO:0000256" key="15">
    <source>
        <dbReference type="HAMAP-Rule" id="MF_00688"/>
    </source>
</evidence>
<accession>A0A2D3W7U4</accession>
<comment type="caution">
    <text evidence="16">The sequence shown here is derived from an EMBL/GenBank/DDBJ whole genome shotgun (WGS) entry which is preliminary data.</text>
</comment>
<comment type="subcellular location">
    <subcellularLocation>
        <location evidence="1 15">Cytoplasm</location>
    </subcellularLocation>
</comment>
<evidence type="ECO:0000256" key="2">
    <source>
        <dbReference type="ARBA" id="ARBA00022490"/>
    </source>
</evidence>
<keyword evidence="3 15" id="KW-0808">Transferase</keyword>
<dbReference type="PANTHER" id="PTHR30098">
    <property type="entry name" value="LEUCYL/PHENYLALANYL-TRNA--PROTEIN TRANSFERASE"/>
    <property type="match status" value="1"/>
</dbReference>
<evidence type="ECO:0000256" key="5">
    <source>
        <dbReference type="ARBA" id="ARBA00050607"/>
    </source>
</evidence>
<keyword evidence="4 15" id="KW-0012">Acyltransferase</keyword>
<dbReference type="GO" id="GO:0030163">
    <property type="term" value="P:protein catabolic process"/>
    <property type="evidence" value="ECO:0007669"/>
    <property type="project" value="UniProtKB-UniRule"/>
</dbReference>
<name>A0A2D3W7U4_9BACT</name>
<keyword evidence="2 15" id="KW-0963">Cytoplasm</keyword>
<reference evidence="16 17" key="1">
    <citation type="journal article" date="2017" name="Front. Microbiol.">
        <title>Comparative Genomic Analysis of the Class Epsilonproteobacteria and Proposed Reclassification to Epsilonbacteraeota (phyl. nov.).</title>
        <authorList>
            <person name="Waite D.W."/>
            <person name="Vanwonterghem I."/>
            <person name="Rinke C."/>
            <person name="Parks D.H."/>
            <person name="Zhang Y."/>
            <person name="Takai K."/>
            <person name="Sievert S.M."/>
            <person name="Simon J."/>
            <person name="Campbell B.J."/>
            <person name="Hanson T.E."/>
            <person name="Woyke T."/>
            <person name="Klotz M.G."/>
            <person name="Hugenholtz P."/>
        </authorList>
    </citation>
    <scope>NUCLEOTIDE SEQUENCE [LARGE SCALE GENOMIC DNA]</scope>
    <source>
        <strain evidence="16">UBA12443</strain>
    </source>
</reference>
<dbReference type="EC" id="2.3.2.6" evidence="10 15"/>
<protein>
    <recommendedName>
        <fullName evidence="11 15">Leucyl/phenylalanyl-tRNA--protein transferase</fullName>
        <ecNumber evidence="10 15">2.3.2.6</ecNumber>
    </recommendedName>
    <alternativeName>
        <fullName evidence="12 15">L/F-transferase</fullName>
    </alternativeName>
    <alternativeName>
        <fullName evidence="13 15">Leucyltransferase</fullName>
    </alternativeName>
    <alternativeName>
        <fullName evidence="14 15">Phenyalanyltransferase</fullName>
    </alternativeName>
</protein>
<dbReference type="Gene3D" id="3.40.630.70">
    <property type="entry name" value="Leucyl/phenylalanyl-tRNA-protein transferase, C-terminal domain"/>
    <property type="match status" value="1"/>
</dbReference>
<sequence length="227" mass="25591">MIPKLTYHLSFPNPLIHTSEEGIVAYGGDLSPSRLMLAYRSGIFPWYSAKDPILWWSPDPRLILELDDFKLSRSLRKKIPQFEIRFDTAFSSVIRECSIAPRTGQSGSWIVPEMIEAYEALHALGYAHSVEAYQNGSLVGGLYGVSVGGVFCGESMFAKVSDASKVAFAVLVDYLREWGFDFIDCQVPTPHLKSLGAKEVSREFFLRRLDKAMNISAGENHWKMRNF</sequence>
<evidence type="ECO:0000256" key="14">
    <source>
        <dbReference type="ARBA" id="ARBA00083640"/>
    </source>
</evidence>
<dbReference type="RefSeq" id="WP_294895795.1">
    <property type="nucleotide sequence ID" value="NZ_DLUI01000162.1"/>
</dbReference>
<dbReference type="NCBIfam" id="TIGR00667">
    <property type="entry name" value="aat"/>
    <property type="match status" value="1"/>
</dbReference>
<evidence type="ECO:0000256" key="3">
    <source>
        <dbReference type="ARBA" id="ARBA00022679"/>
    </source>
</evidence>
<dbReference type="GO" id="GO:0005737">
    <property type="term" value="C:cytoplasm"/>
    <property type="evidence" value="ECO:0007669"/>
    <property type="project" value="UniProtKB-SubCell"/>
</dbReference>
<evidence type="ECO:0000256" key="6">
    <source>
        <dbReference type="ARBA" id="ARBA00050652"/>
    </source>
</evidence>
<evidence type="ECO:0000256" key="13">
    <source>
        <dbReference type="ARBA" id="ARBA00077165"/>
    </source>
</evidence>
<evidence type="ECO:0000256" key="1">
    <source>
        <dbReference type="ARBA" id="ARBA00004496"/>
    </source>
</evidence>
<evidence type="ECO:0000256" key="10">
    <source>
        <dbReference type="ARBA" id="ARBA00066767"/>
    </source>
</evidence>
<proteinExistence type="inferred from homology"/>
<comment type="catalytic activity">
    <reaction evidence="7 15">
        <text>N-terminal L-lysyl-[protein] + L-leucyl-tRNA(Leu) = N-terminal L-leucyl-L-lysyl-[protein] + tRNA(Leu) + H(+)</text>
        <dbReference type="Rhea" id="RHEA:12340"/>
        <dbReference type="Rhea" id="RHEA-COMP:9613"/>
        <dbReference type="Rhea" id="RHEA-COMP:9622"/>
        <dbReference type="Rhea" id="RHEA-COMP:12670"/>
        <dbReference type="Rhea" id="RHEA-COMP:12671"/>
        <dbReference type="ChEBI" id="CHEBI:15378"/>
        <dbReference type="ChEBI" id="CHEBI:65249"/>
        <dbReference type="ChEBI" id="CHEBI:78442"/>
        <dbReference type="ChEBI" id="CHEBI:78494"/>
        <dbReference type="ChEBI" id="CHEBI:133043"/>
        <dbReference type="EC" id="2.3.2.6"/>
    </reaction>
</comment>
<organism evidence="16 17">
    <name type="scientific">Sulfuricurvum kujiense</name>
    <dbReference type="NCBI Taxonomy" id="148813"/>
    <lineage>
        <taxon>Bacteria</taxon>
        <taxon>Pseudomonadati</taxon>
        <taxon>Campylobacterota</taxon>
        <taxon>Epsilonproteobacteria</taxon>
        <taxon>Campylobacterales</taxon>
        <taxon>Sulfurimonadaceae</taxon>
        <taxon>Sulfuricurvum</taxon>
    </lineage>
</organism>
<dbReference type="InterPro" id="IPR016181">
    <property type="entry name" value="Acyl_CoA_acyltransferase"/>
</dbReference>
<dbReference type="PANTHER" id="PTHR30098:SF2">
    <property type="entry name" value="LEUCYL_PHENYLALANYL-TRNA--PROTEIN TRANSFERASE"/>
    <property type="match status" value="1"/>
</dbReference>
<comment type="catalytic activity">
    <reaction evidence="5 15">
        <text>L-phenylalanyl-tRNA(Phe) + an N-terminal L-alpha-aminoacyl-[protein] = an N-terminal L-phenylalanyl-L-alpha-aminoacyl-[protein] + tRNA(Phe)</text>
        <dbReference type="Rhea" id="RHEA:43632"/>
        <dbReference type="Rhea" id="RHEA-COMP:9668"/>
        <dbReference type="Rhea" id="RHEA-COMP:9699"/>
        <dbReference type="Rhea" id="RHEA-COMP:10636"/>
        <dbReference type="Rhea" id="RHEA-COMP:10637"/>
        <dbReference type="ChEBI" id="CHEBI:78442"/>
        <dbReference type="ChEBI" id="CHEBI:78531"/>
        <dbReference type="ChEBI" id="CHEBI:78597"/>
        <dbReference type="ChEBI" id="CHEBI:83561"/>
        <dbReference type="EC" id="2.3.2.6"/>
    </reaction>
</comment>
<dbReference type="SUPFAM" id="SSF55729">
    <property type="entry name" value="Acyl-CoA N-acyltransferases (Nat)"/>
    <property type="match status" value="1"/>
</dbReference>
<dbReference type="InterPro" id="IPR042221">
    <property type="entry name" value="Leu/Phe-tRNA_Trfase_N"/>
</dbReference>
<dbReference type="GO" id="GO:0008914">
    <property type="term" value="F:leucyl-tRNA--protein transferase activity"/>
    <property type="evidence" value="ECO:0007669"/>
    <property type="project" value="UniProtKB-UniRule"/>
</dbReference>